<reference evidence="1 2" key="1">
    <citation type="submission" date="2019-03" db="EMBL/GenBank/DDBJ databases">
        <title>First draft genome of Liparis tanakae, snailfish: a comprehensive survey of snailfish specific genes.</title>
        <authorList>
            <person name="Kim W."/>
            <person name="Song I."/>
            <person name="Jeong J.-H."/>
            <person name="Kim D."/>
            <person name="Kim S."/>
            <person name="Ryu S."/>
            <person name="Song J.Y."/>
            <person name="Lee S.K."/>
        </authorList>
    </citation>
    <scope>NUCLEOTIDE SEQUENCE [LARGE SCALE GENOMIC DNA]</scope>
    <source>
        <tissue evidence="1">Muscle</tissue>
    </source>
</reference>
<evidence type="ECO:0000313" key="1">
    <source>
        <dbReference type="EMBL" id="TNN24988.1"/>
    </source>
</evidence>
<accession>A0A4Z2E848</accession>
<keyword evidence="2" id="KW-1185">Reference proteome</keyword>
<name>A0A4Z2E848_9TELE</name>
<organism evidence="1 2">
    <name type="scientific">Liparis tanakae</name>
    <name type="common">Tanaka's snailfish</name>
    <dbReference type="NCBI Taxonomy" id="230148"/>
    <lineage>
        <taxon>Eukaryota</taxon>
        <taxon>Metazoa</taxon>
        <taxon>Chordata</taxon>
        <taxon>Craniata</taxon>
        <taxon>Vertebrata</taxon>
        <taxon>Euteleostomi</taxon>
        <taxon>Actinopterygii</taxon>
        <taxon>Neopterygii</taxon>
        <taxon>Teleostei</taxon>
        <taxon>Neoteleostei</taxon>
        <taxon>Acanthomorphata</taxon>
        <taxon>Eupercaria</taxon>
        <taxon>Perciformes</taxon>
        <taxon>Cottioidei</taxon>
        <taxon>Cottales</taxon>
        <taxon>Liparidae</taxon>
        <taxon>Liparis</taxon>
    </lineage>
</organism>
<protein>
    <submittedName>
        <fullName evidence="1">Uncharacterized protein</fullName>
    </submittedName>
</protein>
<dbReference type="AlphaFoldDB" id="A0A4Z2E848"/>
<comment type="caution">
    <text evidence="1">The sequence shown here is derived from an EMBL/GenBank/DDBJ whole genome shotgun (WGS) entry which is preliminary data.</text>
</comment>
<dbReference type="EMBL" id="SRLO01013759">
    <property type="protein sequence ID" value="TNN24988.1"/>
    <property type="molecule type" value="Genomic_DNA"/>
</dbReference>
<sequence length="27" mass="2993">MKEGAVGSRGVKKEVKMEVKMEVDVVE</sequence>
<gene>
    <name evidence="1" type="ORF">EYF80_064885</name>
</gene>
<evidence type="ECO:0000313" key="2">
    <source>
        <dbReference type="Proteomes" id="UP000314294"/>
    </source>
</evidence>
<proteinExistence type="predicted"/>
<dbReference type="Proteomes" id="UP000314294">
    <property type="component" value="Unassembled WGS sequence"/>
</dbReference>